<comment type="caution">
    <text evidence="9">Lacks conserved residue(s) required for the propagation of feature annotation.</text>
</comment>
<comment type="cofactor">
    <cofactor evidence="9">
        <name>Mg(2+)</name>
        <dbReference type="ChEBI" id="CHEBI:18420"/>
    </cofactor>
    <text evidence="9">Requires a divalent cation, most likely magnesium in vivo, as an electrophilic catalyst to aid phosphoryl group transfer. It is the chelate of the metal and the nucleotide that is the actual substrate.</text>
</comment>
<dbReference type="CDD" id="cd01174">
    <property type="entry name" value="ribokinase"/>
    <property type="match status" value="1"/>
</dbReference>
<feature type="binding site" evidence="9">
    <location>
        <position position="243"/>
    </location>
    <ligand>
        <name>substrate</name>
    </ligand>
</feature>
<dbReference type="GO" id="GO:0046872">
    <property type="term" value="F:metal ion binding"/>
    <property type="evidence" value="ECO:0007669"/>
    <property type="project" value="UniProtKB-KW"/>
</dbReference>
<name>A0A501WP84_9GAMM</name>
<feature type="binding site" evidence="9">
    <location>
        <begin position="242"/>
        <end position="243"/>
    </location>
    <ligand>
        <name>ATP</name>
        <dbReference type="ChEBI" id="CHEBI:30616"/>
    </ligand>
</feature>
<evidence type="ECO:0000256" key="2">
    <source>
        <dbReference type="ARBA" id="ARBA00022723"/>
    </source>
</evidence>
<dbReference type="AlphaFoldDB" id="A0A501WP84"/>
<dbReference type="GO" id="GO:0004747">
    <property type="term" value="F:ribokinase activity"/>
    <property type="evidence" value="ECO:0007669"/>
    <property type="project" value="UniProtKB-UniRule"/>
</dbReference>
<proteinExistence type="inferred from homology"/>
<keyword evidence="1 9" id="KW-0808">Transferase</keyword>
<feature type="binding site" evidence="9">
    <location>
        <position position="276"/>
    </location>
    <ligand>
        <name>K(+)</name>
        <dbReference type="ChEBI" id="CHEBI:29103"/>
    </ligand>
</feature>
<comment type="pathway">
    <text evidence="9">Carbohydrate metabolism; D-ribose degradation; D-ribose 5-phosphate from beta-D-ribopyranose: step 2/2.</text>
</comment>
<evidence type="ECO:0000313" key="12">
    <source>
        <dbReference type="Proteomes" id="UP000315901"/>
    </source>
</evidence>
<dbReference type="EMBL" id="VFRR01000015">
    <property type="protein sequence ID" value="TPE51563.1"/>
    <property type="molecule type" value="Genomic_DNA"/>
</dbReference>
<evidence type="ECO:0000256" key="4">
    <source>
        <dbReference type="ARBA" id="ARBA00022777"/>
    </source>
</evidence>
<dbReference type="InterPro" id="IPR011611">
    <property type="entry name" value="PfkB_dom"/>
</dbReference>
<dbReference type="Proteomes" id="UP000315901">
    <property type="component" value="Unassembled WGS sequence"/>
</dbReference>
<sequence>MTVFNIGSINIDHLYQVGHFVRPGETLASTQYQQLLGGKGANQSIAIARAGGQVCHVGAVFHGDDQVLHSLNNHGVDTSLVAKTDTPTGHAIIQLTPEAENAIILYPGANHSLTQEQISGVLAQTSVEDWVLLQNETNLVLETLQQAAASPAQVAFNPAPMDLELTRAALSYIDLLVVNEVEAMDLTRTETIEAATTALEQDFPQLSILLTLGKDGVRYISHGQNDFVPAFKVEAVDTTAAGDTFIGFYLAALSEGKAPNAAMTIGCAASALCVTRLGAADVIPTRDEVNQFLAEHPTASL</sequence>
<keyword evidence="5 9" id="KW-0067">ATP-binding</keyword>
<keyword evidence="6 9" id="KW-0460">Magnesium</keyword>
<feature type="binding site" evidence="9">
    <location>
        <position position="237"/>
    </location>
    <ligand>
        <name>K(+)</name>
        <dbReference type="ChEBI" id="CHEBI:29103"/>
    </ligand>
</feature>
<evidence type="ECO:0000313" key="11">
    <source>
        <dbReference type="EMBL" id="TPE51563.1"/>
    </source>
</evidence>
<evidence type="ECO:0000256" key="1">
    <source>
        <dbReference type="ARBA" id="ARBA00022679"/>
    </source>
</evidence>
<dbReference type="HAMAP" id="MF_01987">
    <property type="entry name" value="Ribokinase"/>
    <property type="match status" value="1"/>
</dbReference>
<keyword evidence="2 9" id="KW-0479">Metal-binding</keyword>
<feature type="binding site" evidence="9">
    <location>
        <position position="239"/>
    </location>
    <ligand>
        <name>K(+)</name>
        <dbReference type="ChEBI" id="CHEBI:29103"/>
    </ligand>
</feature>
<dbReference type="UniPathway" id="UPA00916">
    <property type="reaction ID" value="UER00889"/>
</dbReference>
<feature type="binding site" evidence="9">
    <location>
        <position position="278"/>
    </location>
    <ligand>
        <name>K(+)</name>
        <dbReference type="ChEBI" id="CHEBI:29103"/>
    </ligand>
</feature>
<organism evidence="11 12">
    <name type="scientific">Maribrevibacterium harenarium</name>
    <dbReference type="NCBI Taxonomy" id="2589817"/>
    <lineage>
        <taxon>Bacteria</taxon>
        <taxon>Pseudomonadati</taxon>
        <taxon>Pseudomonadota</taxon>
        <taxon>Gammaproteobacteria</taxon>
        <taxon>Oceanospirillales</taxon>
        <taxon>Oceanospirillaceae</taxon>
        <taxon>Maribrevibacterium</taxon>
    </lineage>
</organism>
<evidence type="ECO:0000256" key="6">
    <source>
        <dbReference type="ARBA" id="ARBA00022842"/>
    </source>
</evidence>
<comment type="subcellular location">
    <subcellularLocation>
        <location evidence="9">Cytoplasm</location>
    </subcellularLocation>
</comment>
<dbReference type="GO" id="GO:0019303">
    <property type="term" value="P:D-ribose catabolic process"/>
    <property type="evidence" value="ECO:0007669"/>
    <property type="project" value="UniProtKB-UniRule"/>
</dbReference>
<comment type="activity regulation">
    <text evidence="9">Activated by a monovalent cation that binds near, but not in, the active site. The most likely occupant of the site in vivo is potassium. Ion binding induces a conformational change that may alter substrate affinity.</text>
</comment>
<evidence type="ECO:0000256" key="9">
    <source>
        <dbReference type="HAMAP-Rule" id="MF_01987"/>
    </source>
</evidence>
<evidence type="ECO:0000256" key="3">
    <source>
        <dbReference type="ARBA" id="ARBA00022741"/>
    </source>
</evidence>
<dbReference type="OrthoDB" id="9775849at2"/>
<accession>A0A501WP84</accession>
<evidence type="ECO:0000256" key="5">
    <source>
        <dbReference type="ARBA" id="ARBA00022840"/>
    </source>
</evidence>
<dbReference type="SUPFAM" id="SSF53613">
    <property type="entry name" value="Ribokinase-like"/>
    <property type="match status" value="1"/>
</dbReference>
<feature type="binding site" evidence="9">
    <location>
        <begin position="38"/>
        <end position="42"/>
    </location>
    <ligand>
        <name>substrate</name>
    </ligand>
</feature>
<gene>
    <name evidence="9" type="primary">rbsK</name>
    <name evidence="11" type="ORF">FJM67_09210</name>
</gene>
<evidence type="ECO:0000259" key="10">
    <source>
        <dbReference type="Pfam" id="PF00294"/>
    </source>
</evidence>
<comment type="catalytic activity">
    <reaction evidence="9">
        <text>D-ribose + ATP = D-ribose 5-phosphate + ADP + H(+)</text>
        <dbReference type="Rhea" id="RHEA:13697"/>
        <dbReference type="ChEBI" id="CHEBI:15378"/>
        <dbReference type="ChEBI" id="CHEBI:30616"/>
        <dbReference type="ChEBI" id="CHEBI:47013"/>
        <dbReference type="ChEBI" id="CHEBI:78346"/>
        <dbReference type="ChEBI" id="CHEBI:456216"/>
        <dbReference type="EC" id="2.7.1.15"/>
    </reaction>
</comment>
<dbReference type="PANTHER" id="PTHR10584">
    <property type="entry name" value="SUGAR KINASE"/>
    <property type="match status" value="1"/>
</dbReference>
<comment type="caution">
    <text evidence="11">The sequence shown here is derived from an EMBL/GenBank/DDBJ whole genome shotgun (WGS) entry which is preliminary data.</text>
</comment>
<dbReference type="PANTHER" id="PTHR10584:SF166">
    <property type="entry name" value="RIBOKINASE"/>
    <property type="match status" value="1"/>
</dbReference>
<keyword evidence="9" id="KW-0963">Cytoplasm</keyword>
<feature type="binding site" evidence="9">
    <location>
        <begin position="211"/>
        <end position="216"/>
    </location>
    <ligand>
        <name>ATP</name>
        <dbReference type="ChEBI" id="CHEBI:30616"/>
    </ligand>
</feature>
<evidence type="ECO:0000256" key="8">
    <source>
        <dbReference type="ARBA" id="ARBA00023277"/>
    </source>
</evidence>
<dbReference type="EC" id="2.7.1.15" evidence="9"/>
<keyword evidence="12" id="KW-1185">Reference proteome</keyword>
<feature type="binding site" evidence="9">
    <location>
        <position position="179"/>
    </location>
    <ligand>
        <name>ATP</name>
        <dbReference type="ChEBI" id="CHEBI:30616"/>
    </ligand>
</feature>
<dbReference type="InterPro" id="IPR011877">
    <property type="entry name" value="Ribokinase"/>
</dbReference>
<dbReference type="GO" id="GO:0005524">
    <property type="term" value="F:ATP binding"/>
    <property type="evidence" value="ECO:0007669"/>
    <property type="project" value="UniProtKB-UniRule"/>
</dbReference>
<protein>
    <recommendedName>
        <fullName evidence="9">Ribokinase</fullName>
        <shortName evidence="9">RK</shortName>
        <ecNumber evidence="9">2.7.1.15</ecNumber>
    </recommendedName>
</protein>
<dbReference type="InterPro" id="IPR029056">
    <property type="entry name" value="Ribokinase-like"/>
</dbReference>
<dbReference type="GO" id="GO:0005737">
    <property type="term" value="C:cytoplasm"/>
    <property type="evidence" value="ECO:0007669"/>
    <property type="project" value="UniProtKB-SubCell"/>
</dbReference>
<feature type="binding site" evidence="9">
    <location>
        <position position="273"/>
    </location>
    <ligand>
        <name>K(+)</name>
        <dbReference type="ChEBI" id="CHEBI:29103"/>
    </ligand>
</feature>
<comment type="function">
    <text evidence="9">Catalyzes the phosphorylation of ribose at O-5 in a reaction requiring ATP and magnesium. The resulting D-ribose-5-phosphate can then be used either for sythesis of nucleotides, histidine, and tryptophan, or as a component of the pentose phosphate pathway.</text>
</comment>
<dbReference type="Pfam" id="PF00294">
    <property type="entry name" value="PfkB"/>
    <property type="match status" value="1"/>
</dbReference>
<keyword evidence="4 9" id="KW-0418">Kinase</keyword>
<keyword evidence="7 9" id="KW-0630">Potassium</keyword>
<feature type="binding site" evidence="9">
    <location>
        <position position="136"/>
    </location>
    <ligand>
        <name>substrate</name>
    </ligand>
</feature>
<feature type="domain" description="Carbohydrate kinase PfkB" evidence="10">
    <location>
        <begin position="5"/>
        <end position="285"/>
    </location>
</feature>
<dbReference type="PRINTS" id="PR00990">
    <property type="entry name" value="RIBOKINASE"/>
</dbReference>
<feature type="active site" description="Proton acceptor" evidence="9">
    <location>
        <position position="243"/>
    </location>
</feature>
<evidence type="ECO:0000256" key="7">
    <source>
        <dbReference type="ARBA" id="ARBA00022958"/>
    </source>
</evidence>
<keyword evidence="3 9" id="KW-0547">Nucleotide-binding</keyword>
<comment type="subunit">
    <text evidence="9">Homodimer.</text>
</comment>
<reference evidence="11 12" key="1">
    <citation type="submission" date="2019-06" db="EMBL/GenBank/DDBJ databases">
        <title>A novel bacterium of genus Marinomonas, isolated from coastal sand.</title>
        <authorList>
            <person name="Huang H."/>
            <person name="Mo K."/>
            <person name="Hu Y."/>
        </authorList>
    </citation>
    <scope>NUCLEOTIDE SEQUENCE [LARGE SCALE GENOMIC DNA]</scope>
    <source>
        <strain evidence="11 12">HB171799</strain>
    </source>
</reference>
<dbReference type="Gene3D" id="3.40.1190.20">
    <property type="match status" value="1"/>
</dbReference>
<feature type="binding site" evidence="9">
    <location>
        <begin position="10"/>
        <end position="12"/>
    </location>
    <ligand>
        <name>substrate</name>
    </ligand>
</feature>
<comment type="similarity">
    <text evidence="9">Belongs to the carbohydrate kinase PfkB family. Ribokinase subfamily.</text>
</comment>
<keyword evidence="8 9" id="KW-0119">Carbohydrate metabolism</keyword>
<dbReference type="RefSeq" id="WP_140588657.1">
    <property type="nucleotide sequence ID" value="NZ_VFRR01000015.1"/>
</dbReference>
<dbReference type="InterPro" id="IPR002139">
    <property type="entry name" value="Ribo/fructo_kinase"/>
</dbReference>